<evidence type="ECO:0008006" key="5">
    <source>
        <dbReference type="Google" id="ProtNLM"/>
    </source>
</evidence>
<proteinExistence type="predicted"/>
<keyword evidence="4" id="KW-1185">Reference proteome</keyword>
<accession>A0ABR0FGW3</accession>
<gene>
    <name evidence="3" type="ORF">QC761_507865</name>
</gene>
<dbReference type="InterPro" id="IPR024079">
    <property type="entry name" value="MetalloPept_cat_dom_sf"/>
</dbReference>
<keyword evidence="2" id="KW-0732">Signal</keyword>
<dbReference type="EMBL" id="JAFFGZ010000007">
    <property type="protein sequence ID" value="KAK4642339.1"/>
    <property type="molecule type" value="Genomic_DNA"/>
</dbReference>
<reference evidence="3 4" key="1">
    <citation type="journal article" date="2023" name="bioRxiv">
        <title>High-quality genome assemblies of four members of thePodospora anserinaspecies complex.</title>
        <authorList>
            <person name="Ament-Velasquez S.L."/>
            <person name="Vogan A.A."/>
            <person name="Wallerman O."/>
            <person name="Hartmann F."/>
            <person name="Gautier V."/>
            <person name="Silar P."/>
            <person name="Giraud T."/>
            <person name="Johannesson H."/>
        </authorList>
    </citation>
    <scope>NUCLEOTIDE SEQUENCE [LARGE SCALE GENOMIC DNA]</scope>
    <source>
        <strain evidence="3 4">CBS 112042</strain>
    </source>
</reference>
<evidence type="ECO:0000256" key="1">
    <source>
        <dbReference type="SAM" id="MobiDB-lite"/>
    </source>
</evidence>
<evidence type="ECO:0000313" key="4">
    <source>
        <dbReference type="Proteomes" id="UP001322138"/>
    </source>
</evidence>
<evidence type="ECO:0000313" key="3">
    <source>
        <dbReference type="EMBL" id="KAK4642339.1"/>
    </source>
</evidence>
<dbReference type="RefSeq" id="XP_062731315.1">
    <property type="nucleotide sequence ID" value="XM_062879998.1"/>
</dbReference>
<feature type="region of interest" description="Disordered" evidence="1">
    <location>
        <begin position="26"/>
        <end position="51"/>
    </location>
</feature>
<dbReference type="GeneID" id="87899480"/>
<name>A0ABR0FGW3_9PEZI</name>
<comment type="caution">
    <text evidence="3">The sequence shown here is derived from an EMBL/GenBank/DDBJ whole genome shotgun (WGS) entry which is preliminary data.</text>
</comment>
<feature type="signal peptide" evidence="2">
    <location>
        <begin position="1"/>
        <end position="18"/>
    </location>
</feature>
<dbReference type="Gene3D" id="3.40.390.10">
    <property type="entry name" value="Collagenase (Catalytic Domain)"/>
    <property type="match status" value="1"/>
</dbReference>
<dbReference type="SUPFAM" id="SSF55486">
    <property type="entry name" value="Metalloproteases ('zincins'), catalytic domain"/>
    <property type="match status" value="1"/>
</dbReference>
<protein>
    <recommendedName>
        <fullName evidence="5">Lysine-specific metallo-endopeptidase domain-containing protein</fullName>
    </recommendedName>
</protein>
<dbReference type="Proteomes" id="UP001322138">
    <property type="component" value="Unassembled WGS sequence"/>
</dbReference>
<feature type="chain" id="PRO_5046419466" description="Lysine-specific metallo-endopeptidase domain-containing protein" evidence="2">
    <location>
        <begin position="19"/>
        <end position="285"/>
    </location>
</feature>
<evidence type="ECO:0000256" key="2">
    <source>
        <dbReference type="SAM" id="SignalP"/>
    </source>
</evidence>
<organism evidence="3 4">
    <name type="scientific">Podospora bellae-mahoneyi</name>
    <dbReference type="NCBI Taxonomy" id="2093777"/>
    <lineage>
        <taxon>Eukaryota</taxon>
        <taxon>Fungi</taxon>
        <taxon>Dikarya</taxon>
        <taxon>Ascomycota</taxon>
        <taxon>Pezizomycotina</taxon>
        <taxon>Sordariomycetes</taxon>
        <taxon>Sordariomycetidae</taxon>
        <taxon>Sordariales</taxon>
        <taxon>Podosporaceae</taxon>
        <taxon>Podospora</taxon>
    </lineage>
</organism>
<sequence length="285" mass="31687">MHLIRTLFLTSSLSLAHASVLPSTPKPGIRALSKRAEPNTGEDFPEDEEPVPNRLNKVETAFKDAIELTSAVLSFIETDETIYPHYFDPADREEITRIFRDLNNDGEGHDMLGNFLVQTTDLDNACGDRGLAYSGDYNTEQPFIVVCPRAFNKKAIGDLEGKDRGDEDARDFYAACAEDGGDIADNVSFHFNTLGMTLLHEYLHYDLMIQSSFGSIVDNPDGEPGYGPVAVYDRLPKDLARVNADSYAYYAAEVYWSLICQKEFQGPREGIDDADPDCGEQTCET</sequence>